<reference evidence="1" key="1">
    <citation type="journal article" date="2021" name="Microb. Physiol.">
        <title>Proteogenomic Insights into the Physiology of Marine, Sulfate-Reducing, Filamentous Desulfonema limicola and Desulfonema magnum.</title>
        <authorList>
            <person name="Schnaars V."/>
            <person name="Wohlbrand L."/>
            <person name="Scheve S."/>
            <person name="Hinrichs C."/>
            <person name="Reinhardt R."/>
            <person name="Rabus R."/>
        </authorList>
    </citation>
    <scope>NUCLEOTIDE SEQUENCE</scope>
    <source>
        <strain evidence="1">4be13</strain>
    </source>
</reference>
<dbReference type="KEGG" id="dmm:dnm_020280"/>
<name>A0A975GLW5_9BACT</name>
<evidence type="ECO:0000313" key="1">
    <source>
        <dbReference type="EMBL" id="QTA86010.1"/>
    </source>
</evidence>
<organism evidence="1 2">
    <name type="scientific">Desulfonema magnum</name>
    <dbReference type="NCBI Taxonomy" id="45655"/>
    <lineage>
        <taxon>Bacteria</taxon>
        <taxon>Pseudomonadati</taxon>
        <taxon>Thermodesulfobacteriota</taxon>
        <taxon>Desulfobacteria</taxon>
        <taxon>Desulfobacterales</taxon>
        <taxon>Desulfococcaceae</taxon>
        <taxon>Desulfonema</taxon>
    </lineage>
</organism>
<dbReference type="RefSeq" id="WP_207681829.1">
    <property type="nucleotide sequence ID" value="NZ_CP061800.1"/>
</dbReference>
<evidence type="ECO:0000313" key="2">
    <source>
        <dbReference type="Proteomes" id="UP000663722"/>
    </source>
</evidence>
<keyword evidence="2" id="KW-1185">Reference proteome</keyword>
<sequence>MEKLFITILSLLLISSSGKADTIFLKNGRKIEAERVWKEDNQIKCDVYGAIVGYPKENVDRIELSETNWHNNDFKFDIWTFGMSVEKVIEVAERNDVPLEKPGVFSGNKHFRRSVKKFAKTATKFRYRDCLLGKRATIYLSFTPTSKKLFAISIRWLGLTGVKKSDFKNEIESVIIKKYGKQKKKEKEIFYDTICWLTEDKNEISVKIGNASIQLNYIEKTIEKMGQKEMKDIQERKKKNYRMKDGDKF</sequence>
<accession>A0A975GLW5</accession>
<dbReference type="AlphaFoldDB" id="A0A975GLW5"/>
<dbReference type="Proteomes" id="UP000663722">
    <property type="component" value="Chromosome"/>
</dbReference>
<protein>
    <submittedName>
        <fullName evidence="1">Uncharacterized protein</fullName>
    </submittedName>
</protein>
<gene>
    <name evidence="1" type="ORF">dnm_020280</name>
</gene>
<dbReference type="EMBL" id="CP061800">
    <property type="protein sequence ID" value="QTA86010.1"/>
    <property type="molecule type" value="Genomic_DNA"/>
</dbReference>
<proteinExistence type="predicted"/>